<dbReference type="InterPro" id="IPR011989">
    <property type="entry name" value="ARM-like"/>
</dbReference>
<dbReference type="eggNOG" id="KOG1077">
    <property type="taxonomic scope" value="Eukaryota"/>
</dbReference>
<gene>
    <name evidence="6" type="ORF">TVAG_258320</name>
</gene>
<organism evidence="6 7">
    <name type="scientific">Trichomonas vaginalis (strain ATCC PRA-98 / G3)</name>
    <dbReference type="NCBI Taxonomy" id="412133"/>
    <lineage>
        <taxon>Eukaryota</taxon>
        <taxon>Metamonada</taxon>
        <taxon>Parabasalia</taxon>
        <taxon>Trichomonadida</taxon>
        <taxon>Trichomonadidae</taxon>
        <taxon>Trichomonas</taxon>
    </lineage>
</organism>
<feature type="domain" description="Clathrin/coatomer adaptor adaptin-like N-terminal" evidence="5">
    <location>
        <begin position="24"/>
        <end position="538"/>
    </location>
</feature>
<dbReference type="KEGG" id="tva:4768767"/>
<dbReference type="Gene3D" id="1.25.10.10">
    <property type="entry name" value="Leucine-rich Repeat Variant"/>
    <property type="match status" value="1"/>
</dbReference>
<reference evidence="6" key="1">
    <citation type="submission" date="2006-10" db="EMBL/GenBank/DDBJ databases">
        <authorList>
            <person name="Amadeo P."/>
            <person name="Zhao Q."/>
            <person name="Wortman J."/>
            <person name="Fraser-Liggett C."/>
            <person name="Carlton J."/>
        </authorList>
    </citation>
    <scope>NUCLEOTIDE SEQUENCE</scope>
    <source>
        <strain evidence="6">G3</strain>
    </source>
</reference>
<sequence>MRGLKNLILEYDALDKVGKRVRAETEISKLKKVFSKDNIRKYIKKKSIAKICFLVLTGYEIRFGFKQTLELVEEKSYECRRIAWMMIVIYLNTYPECKLDFVPNLKKNLLNNTFPESANLALLAIASICTPQLVNSMASTIVDIAFQTILDDSTRKIALLTLSCMYQTSQQLYIIEHAGPRIAPLMKSRSVGVALSSSVLALTIVKLNDSSITDNIQTAALEAIVSILLNNEFKKEYDYKGFPSPFLLSNLFRILSYRRIYEDAEIEKMDAIVNKLLDLFSASFHQNKFNSLLMIFNDAFKVFVKIPDLKLEPYKRIITTLGLHLTSYSFCLECLFFLVETHPCFVTYFSDFITSLIKISKEGYHPLDSNALNLLFLVTTRENYQKVSAEMIPYIQTCPESIRESICKKIATIIQSFSSDKKYARENLLKIVEYGGQYSECIWGMVAQALLDDKENYKSVVEELIKLSKFNPRVPGPMTKILSHILGISCPISPSDAVNSLAHNFVFHRPSTQSSIVSSLTKITMQYPSVRTAVIGYLNGWLNTSYTTVLQRIKESLAVLTLNNVPQLKLSAPSHYVDTTINFRKDLPKAENIVFDDQGIEICADTKIDVNNSTAVSNLVVKNRLPKDLKIKKCDSICDKHITAEGAISKNDNVVRSGSFLVVRINFHIKGPFSTNPQMEMRFSGKKVCRFQVPVSIVSFCWPFDLTMNQFGDNWGKTKSKKLTAVSYLIVPDGDVITSIKEMSKKVNLSVVKREGDDGIVCASGYYKTSKGRTIGILAKFSFNENEMTLKCEVHTVKKKATSVAMTMIKKAFSYM</sequence>
<dbReference type="RefSeq" id="XP_001323053.1">
    <property type="nucleotide sequence ID" value="XM_001323018.1"/>
</dbReference>
<dbReference type="InterPro" id="IPR016024">
    <property type="entry name" value="ARM-type_fold"/>
</dbReference>
<reference evidence="6" key="2">
    <citation type="journal article" date="2007" name="Science">
        <title>Draft genome sequence of the sexually transmitted pathogen Trichomonas vaginalis.</title>
        <authorList>
            <person name="Carlton J.M."/>
            <person name="Hirt R.P."/>
            <person name="Silva J.C."/>
            <person name="Delcher A.L."/>
            <person name="Schatz M."/>
            <person name="Zhao Q."/>
            <person name="Wortman J.R."/>
            <person name="Bidwell S.L."/>
            <person name="Alsmark U.C.M."/>
            <person name="Besteiro S."/>
            <person name="Sicheritz-Ponten T."/>
            <person name="Noel C.J."/>
            <person name="Dacks J.B."/>
            <person name="Foster P.G."/>
            <person name="Simillion C."/>
            <person name="Van de Peer Y."/>
            <person name="Miranda-Saavedra D."/>
            <person name="Barton G.J."/>
            <person name="Westrop G.D."/>
            <person name="Mueller S."/>
            <person name="Dessi D."/>
            <person name="Fiori P.L."/>
            <person name="Ren Q."/>
            <person name="Paulsen I."/>
            <person name="Zhang H."/>
            <person name="Bastida-Corcuera F.D."/>
            <person name="Simoes-Barbosa A."/>
            <person name="Brown M.T."/>
            <person name="Hayes R.D."/>
            <person name="Mukherjee M."/>
            <person name="Okumura C.Y."/>
            <person name="Schneider R."/>
            <person name="Smith A.J."/>
            <person name="Vanacova S."/>
            <person name="Villalvazo M."/>
            <person name="Haas B.J."/>
            <person name="Pertea M."/>
            <person name="Feldblyum T.V."/>
            <person name="Utterback T.R."/>
            <person name="Shu C.L."/>
            <person name="Osoegawa K."/>
            <person name="de Jong P.J."/>
            <person name="Hrdy I."/>
            <person name="Horvathova L."/>
            <person name="Zubacova Z."/>
            <person name="Dolezal P."/>
            <person name="Malik S.B."/>
            <person name="Logsdon J.M. Jr."/>
            <person name="Henze K."/>
            <person name="Gupta A."/>
            <person name="Wang C.C."/>
            <person name="Dunne R.L."/>
            <person name="Upcroft J.A."/>
            <person name="Upcroft P."/>
            <person name="White O."/>
            <person name="Salzberg S.L."/>
            <person name="Tang P."/>
            <person name="Chiu C.-H."/>
            <person name="Lee Y.-S."/>
            <person name="Embley T.M."/>
            <person name="Coombs G.H."/>
            <person name="Mottram J.C."/>
            <person name="Tachezy J."/>
            <person name="Fraser-Liggett C.M."/>
            <person name="Johnson P.J."/>
        </authorList>
    </citation>
    <scope>NUCLEOTIDE SEQUENCE [LARGE SCALE GENOMIC DNA]</scope>
    <source>
        <strain evidence="6">G3</strain>
    </source>
</reference>
<dbReference type="VEuPathDB" id="TrichDB:TVAGG3_0542240"/>
<dbReference type="EMBL" id="DS113331">
    <property type="protein sequence ID" value="EAY10830.1"/>
    <property type="molecule type" value="Genomic_DNA"/>
</dbReference>
<name>A2E936_TRIV3</name>
<dbReference type="GO" id="GO:0030122">
    <property type="term" value="C:AP-2 adaptor complex"/>
    <property type="evidence" value="ECO:0000318"/>
    <property type="project" value="GO_Central"/>
</dbReference>
<dbReference type="PANTHER" id="PTHR22780">
    <property type="entry name" value="ADAPTIN, ALPHA/GAMMA/EPSILON"/>
    <property type="match status" value="1"/>
</dbReference>
<dbReference type="VEuPathDB" id="TrichDB:TVAG_258320"/>
<evidence type="ECO:0000256" key="2">
    <source>
        <dbReference type="ARBA" id="ARBA00022448"/>
    </source>
</evidence>
<evidence type="ECO:0000256" key="4">
    <source>
        <dbReference type="ARBA" id="ARBA00023136"/>
    </source>
</evidence>
<dbReference type="SUPFAM" id="SSF48371">
    <property type="entry name" value="ARM repeat"/>
    <property type="match status" value="1"/>
</dbReference>
<dbReference type="SMR" id="A2E936"/>
<keyword evidence="4" id="KW-0472">Membrane</keyword>
<keyword evidence="2" id="KW-0813">Transport</keyword>
<dbReference type="GO" id="GO:0006886">
    <property type="term" value="P:intracellular protein transport"/>
    <property type="evidence" value="ECO:0007669"/>
    <property type="project" value="InterPro"/>
</dbReference>
<evidence type="ECO:0000313" key="7">
    <source>
        <dbReference type="Proteomes" id="UP000001542"/>
    </source>
</evidence>
<accession>A2E936</accession>
<dbReference type="InParanoid" id="A2E936"/>
<dbReference type="Pfam" id="PF01602">
    <property type="entry name" value="Adaptin_N"/>
    <property type="match status" value="1"/>
</dbReference>
<evidence type="ECO:0000256" key="1">
    <source>
        <dbReference type="ARBA" id="ARBA00004308"/>
    </source>
</evidence>
<evidence type="ECO:0000313" key="6">
    <source>
        <dbReference type="EMBL" id="EAY10830.1"/>
    </source>
</evidence>
<comment type="subcellular location">
    <subcellularLocation>
        <location evidence="1">Endomembrane system</location>
    </subcellularLocation>
</comment>
<dbReference type="GO" id="GO:0072583">
    <property type="term" value="P:clathrin-dependent endocytosis"/>
    <property type="evidence" value="ECO:0000318"/>
    <property type="project" value="GO_Central"/>
</dbReference>
<dbReference type="STRING" id="5722.A2E936"/>
<dbReference type="AlphaFoldDB" id="A2E936"/>
<dbReference type="GO" id="GO:0035615">
    <property type="term" value="F:clathrin adaptor activity"/>
    <property type="evidence" value="ECO:0000318"/>
    <property type="project" value="GO_Central"/>
</dbReference>
<evidence type="ECO:0000259" key="5">
    <source>
        <dbReference type="Pfam" id="PF01602"/>
    </source>
</evidence>
<proteinExistence type="predicted"/>
<dbReference type="OrthoDB" id="28053at2759"/>
<evidence type="ECO:0000256" key="3">
    <source>
        <dbReference type="ARBA" id="ARBA00022927"/>
    </source>
</evidence>
<keyword evidence="3" id="KW-0653">Protein transport</keyword>
<keyword evidence="7" id="KW-1185">Reference proteome</keyword>
<dbReference type="InterPro" id="IPR002553">
    <property type="entry name" value="Clathrin/coatomer_adapt-like_N"/>
</dbReference>
<protein>
    <submittedName>
        <fullName evidence="6">Adaptin N terminal region family protein</fullName>
    </submittedName>
</protein>
<dbReference type="InterPro" id="IPR050840">
    <property type="entry name" value="Adaptor_Complx_Large_Subunit"/>
</dbReference>
<dbReference type="Proteomes" id="UP000001542">
    <property type="component" value="Unassembled WGS sequence"/>
</dbReference>